<organism evidence="7 8">
    <name type="scientific">Actinomadura rudentiformis</name>
    <dbReference type="NCBI Taxonomy" id="359158"/>
    <lineage>
        <taxon>Bacteria</taxon>
        <taxon>Bacillati</taxon>
        <taxon>Actinomycetota</taxon>
        <taxon>Actinomycetes</taxon>
        <taxon>Streptosporangiales</taxon>
        <taxon>Thermomonosporaceae</taxon>
        <taxon>Actinomadura</taxon>
    </lineage>
</organism>
<proteinExistence type="predicted"/>
<dbReference type="GO" id="GO:0004674">
    <property type="term" value="F:protein serine/threonine kinase activity"/>
    <property type="evidence" value="ECO:0007669"/>
    <property type="project" value="UniProtKB-KW"/>
</dbReference>
<dbReference type="InterPro" id="IPR000719">
    <property type="entry name" value="Prot_kinase_dom"/>
</dbReference>
<dbReference type="PANTHER" id="PTHR43289:SF30">
    <property type="entry name" value="NON-SPECIFIC SERINE_THREONINE PROTEIN KINASE"/>
    <property type="match status" value="1"/>
</dbReference>
<name>A0A6H9YQQ6_9ACTN</name>
<dbReference type="AlphaFoldDB" id="A0A6H9YQQ6"/>
<keyword evidence="5" id="KW-0472">Membrane</keyword>
<dbReference type="CDD" id="cd14014">
    <property type="entry name" value="STKc_PknB_like"/>
    <property type="match status" value="1"/>
</dbReference>
<comment type="caution">
    <text evidence="7">The sequence shown here is derived from an EMBL/GenBank/DDBJ whole genome shotgun (WGS) entry which is preliminary data.</text>
</comment>
<keyword evidence="4" id="KW-0067">ATP-binding</keyword>
<evidence type="ECO:0000256" key="4">
    <source>
        <dbReference type="ARBA" id="ARBA00022840"/>
    </source>
</evidence>
<protein>
    <submittedName>
        <fullName evidence="7">Serine/threonine protein kinase</fullName>
    </submittedName>
</protein>
<feature type="domain" description="Protein kinase" evidence="6">
    <location>
        <begin position="15"/>
        <end position="262"/>
    </location>
</feature>
<dbReference type="Gene3D" id="1.10.510.10">
    <property type="entry name" value="Transferase(Phosphotransferase) domain 1"/>
    <property type="match status" value="1"/>
</dbReference>
<dbReference type="EMBL" id="WBMT01000014">
    <property type="protein sequence ID" value="KAB2345233.1"/>
    <property type="molecule type" value="Genomic_DNA"/>
</dbReference>
<accession>A0A6H9YQQ6</accession>
<keyword evidence="3 7" id="KW-0418">Kinase</keyword>
<dbReference type="InterPro" id="IPR008271">
    <property type="entry name" value="Ser/Thr_kinase_AS"/>
</dbReference>
<dbReference type="PANTHER" id="PTHR43289">
    <property type="entry name" value="MITOGEN-ACTIVATED PROTEIN KINASE KINASE KINASE 20-RELATED"/>
    <property type="match status" value="1"/>
</dbReference>
<dbReference type="Proteomes" id="UP000468735">
    <property type="component" value="Unassembled WGS sequence"/>
</dbReference>
<evidence type="ECO:0000256" key="3">
    <source>
        <dbReference type="ARBA" id="ARBA00022777"/>
    </source>
</evidence>
<keyword evidence="7" id="KW-0723">Serine/threonine-protein kinase</keyword>
<dbReference type="PROSITE" id="PS50011">
    <property type="entry name" value="PROTEIN_KINASE_DOM"/>
    <property type="match status" value="1"/>
</dbReference>
<dbReference type="Pfam" id="PF00069">
    <property type="entry name" value="Pkinase"/>
    <property type="match status" value="1"/>
</dbReference>
<reference evidence="7 8" key="1">
    <citation type="submission" date="2019-09" db="EMBL/GenBank/DDBJ databases">
        <title>Actinomadura physcomitrii sp. nov., a novel actinomycete isolated from moss [Physcomitrium sphaericum (Ludw) Fuernr].</title>
        <authorList>
            <person name="Zhuang X."/>
            <person name="Liu C."/>
        </authorList>
    </citation>
    <scope>NUCLEOTIDE SEQUENCE [LARGE SCALE GENOMIC DNA]</scope>
    <source>
        <strain evidence="7 8">HMC1</strain>
    </source>
</reference>
<keyword evidence="5" id="KW-1133">Transmembrane helix</keyword>
<evidence type="ECO:0000256" key="1">
    <source>
        <dbReference type="ARBA" id="ARBA00022679"/>
    </source>
</evidence>
<dbReference type="InterPro" id="IPR011009">
    <property type="entry name" value="Kinase-like_dom_sf"/>
</dbReference>
<evidence type="ECO:0000256" key="2">
    <source>
        <dbReference type="ARBA" id="ARBA00022741"/>
    </source>
</evidence>
<sequence length="558" mass="59823">MMRHMSVTEWSVSEFEELKELGRGGQGRVVLARHAVKGTPVAIKYLPAGADPGAQERFRYEARMLGQVRDPHVAKLYRLVEADEGVAIIMEAVEGVPFKTILERYGTLEPEAALTVLKGSLLGLAAAHAVGVVHRDYKPANVVVRADGLSKLIDFGIATFAGSSSGAGTPVYMAPEQWRGGPASPATDVYAAACVFFECVTGRRPYQATDRAGLMNGHLNEPVPLEEVDQPLRHLVARGMAKEAAQRPPSAAAFVAELEETARKAYGPDWESRGVRILGGVALAFAALFPLAAAGLAPAGVAAGAGASAAGSSGVVGALSAKATVAIASTAVVGATAGVFGVYEYAQSDETQPRKPAAAASSLAPGKNVAFGKLSLRLPLTWKSHPLPVYERNSRTPLTYNYRVNVPGQCRVPKLVQENDKREGKTREQDPYYNNHCPSFAVIVMPFRNDGELGWDTFKITSIFAPDTEATHACPPRADLFGIGGQKLVKRGLAPIGGRQAEYREWQITCAKLIPKYEKTNVSFAHRLWYLPQSKVLIVDEWNTPGLAAILQKATWTA</sequence>
<feature type="transmembrane region" description="Helical" evidence="5">
    <location>
        <begin position="323"/>
        <end position="346"/>
    </location>
</feature>
<feature type="transmembrane region" description="Helical" evidence="5">
    <location>
        <begin position="277"/>
        <end position="303"/>
    </location>
</feature>
<gene>
    <name evidence="7" type="ORF">F8566_28655</name>
</gene>
<evidence type="ECO:0000313" key="8">
    <source>
        <dbReference type="Proteomes" id="UP000468735"/>
    </source>
</evidence>
<keyword evidence="5" id="KW-0812">Transmembrane</keyword>
<dbReference type="OrthoDB" id="4716121at2"/>
<dbReference type="GO" id="GO:0005524">
    <property type="term" value="F:ATP binding"/>
    <property type="evidence" value="ECO:0007669"/>
    <property type="project" value="UniProtKB-KW"/>
</dbReference>
<keyword evidence="1" id="KW-0808">Transferase</keyword>
<evidence type="ECO:0000259" key="6">
    <source>
        <dbReference type="PROSITE" id="PS50011"/>
    </source>
</evidence>
<dbReference type="PROSITE" id="PS00108">
    <property type="entry name" value="PROTEIN_KINASE_ST"/>
    <property type="match status" value="1"/>
</dbReference>
<keyword evidence="2" id="KW-0547">Nucleotide-binding</keyword>
<dbReference type="Gene3D" id="3.30.200.20">
    <property type="entry name" value="Phosphorylase Kinase, domain 1"/>
    <property type="match status" value="1"/>
</dbReference>
<evidence type="ECO:0000256" key="5">
    <source>
        <dbReference type="SAM" id="Phobius"/>
    </source>
</evidence>
<dbReference type="SUPFAM" id="SSF56112">
    <property type="entry name" value="Protein kinase-like (PK-like)"/>
    <property type="match status" value="1"/>
</dbReference>
<keyword evidence="8" id="KW-1185">Reference proteome</keyword>
<evidence type="ECO:0000313" key="7">
    <source>
        <dbReference type="EMBL" id="KAB2345233.1"/>
    </source>
</evidence>